<accession>D0LLZ1</accession>
<dbReference type="Proteomes" id="UP000001880">
    <property type="component" value="Chromosome"/>
</dbReference>
<protein>
    <recommendedName>
        <fullName evidence="5">Lipoprotein</fullName>
    </recommendedName>
</protein>
<dbReference type="RefSeq" id="WP_012827777.1">
    <property type="nucleotide sequence ID" value="NC_013440.1"/>
</dbReference>
<evidence type="ECO:0000256" key="1">
    <source>
        <dbReference type="SAM" id="MobiDB-lite"/>
    </source>
</evidence>
<dbReference type="STRING" id="502025.Hoch_2637"/>
<dbReference type="HOGENOM" id="CLU_1150605_0_0_7"/>
<dbReference type="AlphaFoldDB" id="D0LLZ1"/>
<feature type="chain" id="PRO_5003011356" description="Lipoprotein" evidence="2">
    <location>
        <begin position="28"/>
        <end position="241"/>
    </location>
</feature>
<feature type="region of interest" description="Disordered" evidence="1">
    <location>
        <begin position="32"/>
        <end position="60"/>
    </location>
</feature>
<dbReference type="EMBL" id="CP001804">
    <property type="protein sequence ID" value="ACY15169.1"/>
    <property type="molecule type" value="Genomic_DNA"/>
</dbReference>
<evidence type="ECO:0000313" key="3">
    <source>
        <dbReference type="EMBL" id="ACY15169.1"/>
    </source>
</evidence>
<keyword evidence="4" id="KW-1185">Reference proteome</keyword>
<name>D0LLZ1_HALO1</name>
<evidence type="ECO:0000313" key="4">
    <source>
        <dbReference type="Proteomes" id="UP000001880"/>
    </source>
</evidence>
<dbReference type="PROSITE" id="PS51257">
    <property type="entry name" value="PROKAR_LIPOPROTEIN"/>
    <property type="match status" value="1"/>
</dbReference>
<reference evidence="3 4" key="1">
    <citation type="journal article" date="2010" name="Stand. Genomic Sci.">
        <title>Complete genome sequence of Haliangium ochraceum type strain (SMP-2).</title>
        <authorList>
            <consortium name="US DOE Joint Genome Institute (JGI-PGF)"/>
            <person name="Ivanova N."/>
            <person name="Daum C."/>
            <person name="Lang E."/>
            <person name="Abt B."/>
            <person name="Kopitz M."/>
            <person name="Saunders E."/>
            <person name="Lapidus A."/>
            <person name="Lucas S."/>
            <person name="Glavina Del Rio T."/>
            <person name="Nolan M."/>
            <person name="Tice H."/>
            <person name="Copeland A."/>
            <person name="Cheng J.F."/>
            <person name="Chen F."/>
            <person name="Bruce D."/>
            <person name="Goodwin L."/>
            <person name="Pitluck S."/>
            <person name="Mavromatis K."/>
            <person name="Pati A."/>
            <person name="Mikhailova N."/>
            <person name="Chen A."/>
            <person name="Palaniappan K."/>
            <person name="Land M."/>
            <person name="Hauser L."/>
            <person name="Chang Y.J."/>
            <person name="Jeffries C.D."/>
            <person name="Detter J.C."/>
            <person name="Brettin T."/>
            <person name="Rohde M."/>
            <person name="Goker M."/>
            <person name="Bristow J."/>
            <person name="Markowitz V."/>
            <person name="Eisen J.A."/>
            <person name="Hugenholtz P."/>
            <person name="Kyrpides N.C."/>
            <person name="Klenk H.P."/>
        </authorList>
    </citation>
    <scope>NUCLEOTIDE SEQUENCE [LARGE SCALE GENOMIC DNA]</scope>
    <source>
        <strain evidence="4">DSM 14365 / CIP 107738 / JCM 11303 / AJ 13395 / SMP-2</strain>
    </source>
</reference>
<gene>
    <name evidence="3" type="ordered locus">Hoch_2637</name>
</gene>
<feature type="compositionally biased region" description="Low complexity" evidence="1">
    <location>
        <begin position="42"/>
        <end position="57"/>
    </location>
</feature>
<evidence type="ECO:0008006" key="5">
    <source>
        <dbReference type="Google" id="ProtNLM"/>
    </source>
</evidence>
<evidence type="ECO:0000256" key="2">
    <source>
        <dbReference type="SAM" id="SignalP"/>
    </source>
</evidence>
<feature type="signal peptide" evidence="2">
    <location>
        <begin position="1"/>
        <end position="27"/>
    </location>
</feature>
<keyword evidence="2" id="KW-0732">Signal</keyword>
<organism evidence="3 4">
    <name type="scientific">Haliangium ochraceum (strain DSM 14365 / JCM 11303 / SMP-2)</name>
    <dbReference type="NCBI Taxonomy" id="502025"/>
    <lineage>
        <taxon>Bacteria</taxon>
        <taxon>Pseudomonadati</taxon>
        <taxon>Myxococcota</taxon>
        <taxon>Polyangia</taxon>
        <taxon>Haliangiales</taxon>
        <taxon>Kofleriaceae</taxon>
        <taxon>Haliangium</taxon>
    </lineage>
</organism>
<proteinExistence type="predicted"/>
<sequence>MLRRRRQKPSWLALLAAALLCAATACGNRNNDQPQPSGGSYQAATAAPADGDEAAQGKGSIVSENQASDLIRSTYAEKFDVGKDDLRVRIRDKVAIPGITLFAVVADPKKLGRNAGAYGIVEGDAIYVEAEAMQRVARAWKYGSERTVSAADFAYVMAHLHSSRHQSSTLLSDYDVEVFKEVSYPKQAEAAAVPAELEVDGLPAVRYALTSEARSQPFSVVTAVVHPDYRVELRTEAILPE</sequence>
<dbReference type="KEGG" id="hoh:Hoch_2637"/>